<organism evidence="1 2">
    <name type="scientific">Candidatus Adlerbacteria bacterium RIFCSPLOWO2_01_FULL_51_16</name>
    <dbReference type="NCBI Taxonomy" id="1797243"/>
    <lineage>
        <taxon>Bacteria</taxon>
        <taxon>Candidatus Adleribacteriota</taxon>
    </lineage>
</organism>
<evidence type="ECO:0000313" key="2">
    <source>
        <dbReference type="Proteomes" id="UP000176185"/>
    </source>
</evidence>
<reference evidence="1 2" key="1">
    <citation type="journal article" date="2016" name="Nat. Commun.">
        <title>Thousands of microbial genomes shed light on interconnected biogeochemical processes in an aquifer system.</title>
        <authorList>
            <person name="Anantharaman K."/>
            <person name="Brown C.T."/>
            <person name="Hug L.A."/>
            <person name="Sharon I."/>
            <person name="Castelle C.J."/>
            <person name="Probst A.J."/>
            <person name="Thomas B.C."/>
            <person name="Singh A."/>
            <person name="Wilkins M.J."/>
            <person name="Karaoz U."/>
            <person name="Brodie E.L."/>
            <person name="Williams K.H."/>
            <person name="Hubbard S.S."/>
            <person name="Banfield J.F."/>
        </authorList>
    </citation>
    <scope>NUCLEOTIDE SEQUENCE [LARGE SCALE GENOMIC DNA]</scope>
</reference>
<dbReference type="EMBL" id="MEWX01000014">
    <property type="protein sequence ID" value="OGC80707.1"/>
    <property type="molecule type" value="Genomic_DNA"/>
</dbReference>
<proteinExistence type="predicted"/>
<dbReference type="STRING" id="1797243.A2943_02350"/>
<accession>A0A1F4XG82</accession>
<sequence length="69" mass="7607">MNPGGLEATDADHLIFTGAEILVAASTDENLRPARALHPFTPDVGCFLCFLLRFLHDGQEKSLSQKPRR</sequence>
<evidence type="ECO:0000313" key="1">
    <source>
        <dbReference type="EMBL" id="OGC80707.1"/>
    </source>
</evidence>
<gene>
    <name evidence="1" type="ORF">A2943_02350</name>
</gene>
<comment type="caution">
    <text evidence="1">The sequence shown here is derived from an EMBL/GenBank/DDBJ whole genome shotgun (WGS) entry which is preliminary data.</text>
</comment>
<dbReference type="AlphaFoldDB" id="A0A1F4XG82"/>
<dbReference type="Proteomes" id="UP000176185">
    <property type="component" value="Unassembled WGS sequence"/>
</dbReference>
<name>A0A1F4XG82_9BACT</name>
<protein>
    <submittedName>
        <fullName evidence="1">Uncharacterized protein</fullName>
    </submittedName>
</protein>